<proteinExistence type="predicted"/>
<keyword evidence="2" id="KW-1185">Reference proteome</keyword>
<dbReference type="Proteomes" id="UP001226574">
    <property type="component" value="Unassembled WGS sequence"/>
</dbReference>
<dbReference type="EMBL" id="JAVIFY010000016">
    <property type="protein sequence ID" value="MDQ9093514.1"/>
    <property type="molecule type" value="Genomic_DNA"/>
</dbReference>
<reference evidence="1 2" key="1">
    <citation type="submission" date="2023-08" db="EMBL/GenBank/DDBJ databases">
        <title>Pseudoalteromonas haloplanktis LL1 genome.</title>
        <authorList>
            <person name="Wu S."/>
        </authorList>
    </citation>
    <scope>NUCLEOTIDE SEQUENCE [LARGE SCALE GENOMIC DNA]</scope>
    <source>
        <strain evidence="1 2">LL1</strain>
    </source>
</reference>
<evidence type="ECO:0000313" key="2">
    <source>
        <dbReference type="Proteomes" id="UP001226574"/>
    </source>
</evidence>
<gene>
    <name evidence="1" type="ORF">RC083_18245</name>
</gene>
<dbReference type="RefSeq" id="WP_309039581.1">
    <property type="nucleotide sequence ID" value="NZ_JAVIFY010000016.1"/>
</dbReference>
<sequence length="115" mass="12311">MNQSLITISAFACLVNSNNLISNELERIEVNGTRTPLYSTRDINASALGPKDAQNIPISIQSFSEELISNQRVKTLGEVLANDASVQNTSIGTVFEPACLHVSGRATPSKAAAFF</sequence>
<evidence type="ECO:0008006" key="3">
    <source>
        <dbReference type="Google" id="ProtNLM"/>
    </source>
</evidence>
<evidence type="ECO:0000313" key="1">
    <source>
        <dbReference type="EMBL" id="MDQ9093514.1"/>
    </source>
</evidence>
<accession>A0ABU1BGA9</accession>
<protein>
    <recommendedName>
        <fullName evidence="3">TonB-dependent receptor</fullName>
    </recommendedName>
</protein>
<organism evidence="1 2">
    <name type="scientific">Pseudoalteromonas haloplanktis</name>
    <name type="common">Alteromonas haloplanktis</name>
    <dbReference type="NCBI Taxonomy" id="228"/>
    <lineage>
        <taxon>Bacteria</taxon>
        <taxon>Pseudomonadati</taxon>
        <taxon>Pseudomonadota</taxon>
        <taxon>Gammaproteobacteria</taxon>
        <taxon>Alteromonadales</taxon>
        <taxon>Pseudoalteromonadaceae</taxon>
        <taxon>Pseudoalteromonas</taxon>
    </lineage>
</organism>
<name>A0ABU1BGA9_PSEHA</name>
<dbReference type="SUPFAM" id="SSF56935">
    <property type="entry name" value="Porins"/>
    <property type="match status" value="1"/>
</dbReference>
<comment type="caution">
    <text evidence="1">The sequence shown here is derived from an EMBL/GenBank/DDBJ whole genome shotgun (WGS) entry which is preliminary data.</text>
</comment>